<evidence type="ECO:0000313" key="1">
    <source>
        <dbReference type="Proteomes" id="UP000887560"/>
    </source>
</evidence>
<sequence length="328" mass="37504">MPTKTTTNRKRSAEICPHPPHLLNKRYWEEAKAGKARLPNKSGPQNICTKKEIPCNSRNEVKKRFELPIFTPKIASNPLDVNFLTTSSTLSDNIALNITPKNILKSANYNNNQNNISPPTNIPPPQFVSLPSSLPPFPFRLPINSKELTPPNFEELMRTAPPPQFNFQMFPPPPLLPPSFHFPPFPPPGFFPENSMFQQGNSTGLLHSSPPIFQQFPQFLTEKQNFNKKESTALTQLMEIFNQKEISKESTSQQQQSLNDYKQISGKEQKLKYCDSDEQIDQMLDEMVKNREKILNKREKNLCILPIPVPIPIIVPVTSDFLFKYFSK</sequence>
<accession>A0A915NSP4</accession>
<dbReference type="AlphaFoldDB" id="A0A915NSP4"/>
<dbReference type="WBParaSite" id="scf7180000421447.g6948">
    <property type="protein sequence ID" value="scf7180000421447.g6948"/>
    <property type="gene ID" value="scf7180000421447.g6948"/>
</dbReference>
<protein>
    <submittedName>
        <fullName evidence="2">Uncharacterized protein</fullName>
    </submittedName>
</protein>
<name>A0A915NSP4_9BILA</name>
<evidence type="ECO:0000313" key="2">
    <source>
        <dbReference type="WBParaSite" id="scf7180000421447.g6948"/>
    </source>
</evidence>
<reference evidence="2" key="1">
    <citation type="submission" date="2022-11" db="UniProtKB">
        <authorList>
            <consortium name="WormBaseParasite"/>
        </authorList>
    </citation>
    <scope>IDENTIFICATION</scope>
</reference>
<keyword evidence="1" id="KW-1185">Reference proteome</keyword>
<dbReference type="Proteomes" id="UP000887560">
    <property type="component" value="Unplaced"/>
</dbReference>
<organism evidence="1 2">
    <name type="scientific">Meloidogyne floridensis</name>
    <dbReference type="NCBI Taxonomy" id="298350"/>
    <lineage>
        <taxon>Eukaryota</taxon>
        <taxon>Metazoa</taxon>
        <taxon>Ecdysozoa</taxon>
        <taxon>Nematoda</taxon>
        <taxon>Chromadorea</taxon>
        <taxon>Rhabditida</taxon>
        <taxon>Tylenchina</taxon>
        <taxon>Tylenchomorpha</taxon>
        <taxon>Tylenchoidea</taxon>
        <taxon>Meloidogynidae</taxon>
        <taxon>Meloidogyninae</taxon>
        <taxon>Meloidogyne</taxon>
    </lineage>
</organism>
<proteinExistence type="predicted"/>